<dbReference type="Proteomes" id="UP001189663">
    <property type="component" value="Unassembled WGS sequence"/>
</dbReference>
<proteinExistence type="predicted"/>
<protein>
    <submittedName>
        <fullName evidence="2">TDP-4-oxo-6-deoxy-alpha-D-glucose-3, 4-oxoisomerase</fullName>
        <ecNumber evidence="2">5.3.2.3</ecNumber>
    </submittedName>
</protein>
<evidence type="ECO:0000313" key="3">
    <source>
        <dbReference type="Proteomes" id="UP001189663"/>
    </source>
</evidence>
<evidence type="ECO:0000313" key="2">
    <source>
        <dbReference type="EMBL" id="CAJ0787534.1"/>
    </source>
</evidence>
<reference evidence="2 3" key="1">
    <citation type="submission" date="2023-07" db="EMBL/GenBank/DDBJ databases">
        <authorList>
            <person name="Peeters C."/>
        </authorList>
    </citation>
    <scope>NUCLEOTIDE SEQUENCE [LARGE SCALE GENOMIC DNA]</scope>
    <source>
        <strain evidence="2 3">LMG 18096</strain>
    </source>
</reference>
<dbReference type="Pfam" id="PF05523">
    <property type="entry name" value="FdtA"/>
    <property type="match status" value="1"/>
</dbReference>
<dbReference type="InterPro" id="IPR008894">
    <property type="entry name" value="QdtA_cupin_dom"/>
</dbReference>
<feature type="domain" description="Sugar 3,4-ketoisomerase QdtA cupin" evidence="1">
    <location>
        <begin position="4"/>
        <end position="132"/>
    </location>
</feature>
<dbReference type="EC" id="5.3.2.3" evidence="2"/>
<dbReference type="RefSeq" id="WP_112185582.1">
    <property type="nucleotide sequence ID" value="NZ_CATZAT010000003.1"/>
</dbReference>
<keyword evidence="2" id="KW-0413">Isomerase</keyword>
<dbReference type="SUPFAM" id="SSF51182">
    <property type="entry name" value="RmlC-like cupins"/>
    <property type="match status" value="1"/>
</dbReference>
<name>A0ABC8QB25_9RALS</name>
<dbReference type="CDD" id="cd20292">
    <property type="entry name" value="cupin_QdtA-like"/>
    <property type="match status" value="1"/>
</dbReference>
<gene>
    <name evidence="2" type="primary">fdtA</name>
    <name evidence="2" type="ORF">LMG18096_01979</name>
</gene>
<accession>A0ABC8QB25</accession>
<dbReference type="InterPro" id="IPR014710">
    <property type="entry name" value="RmlC-like_jellyroll"/>
</dbReference>
<dbReference type="AlphaFoldDB" id="A0ABC8QB25"/>
<organism evidence="2 3">
    <name type="scientific">Ralstonia holmesii</name>
    <dbReference type="NCBI Taxonomy" id="3058602"/>
    <lineage>
        <taxon>Bacteria</taxon>
        <taxon>Pseudomonadati</taxon>
        <taxon>Pseudomonadota</taxon>
        <taxon>Betaproteobacteria</taxon>
        <taxon>Burkholderiales</taxon>
        <taxon>Burkholderiaceae</taxon>
        <taxon>Ralstonia</taxon>
    </lineage>
</organism>
<evidence type="ECO:0000259" key="1">
    <source>
        <dbReference type="Pfam" id="PF05523"/>
    </source>
</evidence>
<sequence length="151" mass="17198">MLTNTHLISFDVKGDERGSLIALEQGCNLPFPVARAYYIFDTAPGVRRGYHAHADLLQVAVCVKGACSFLLDDGQHQEVVKLDSPAKGLFIGPMIWREMFDFTPDCVLLVLANKIYDPEDYIREYKEFKQLIERPKQPLVSPKSPEEEKKR</sequence>
<dbReference type="EMBL" id="CATZAT010000003">
    <property type="protein sequence ID" value="CAJ0787534.1"/>
    <property type="molecule type" value="Genomic_DNA"/>
</dbReference>
<keyword evidence="3" id="KW-1185">Reference proteome</keyword>
<comment type="caution">
    <text evidence="2">The sequence shown here is derived from an EMBL/GenBank/DDBJ whole genome shotgun (WGS) entry which is preliminary data.</text>
</comment>
<dbReference type="Gene3D" id="2.60.120.10">
    <property type="entry name" value="Jelly Rolls"/>
    <property type="match status" value="1"/>
</dbReference>
<dbReference type="InterPro" id="IPR011051">
    <property type="entry name" value="RmlC_Cupin_sf"/>
</dbReference>
<dbReference type="GO" id="GO:0016853">
    <property type="term" value="F:isomerase activity"/>
    <property type="evidence" value="ECO:0007669"/>
    <property type="project" value="UniProtKB-KW"/>
</dbReference>